<reference evidence="1" key="1">
    <citation type="submission" date="2019-11" db="EMBL/GenBank/DDBJ databases">
        <title>Nori genome reveals adaptations in red seaweeds to the harsh intertidal environment.</title>
        <authorList>
            <person name="Wang D."/>
            <person name="Mao Y."/>
        </authorList>
    </citation>
    <scope>NUCLEOTIDE SEQUENCE</scope>
    <source>
        <tissue evidence="1">Gametophyte</tissue>
    </source>
</reference>
<evidence type="ECO:0000313" key="1">
    <source>
        <dbReference type="EMBL" id="KAK1861181.1"/>
    </source>
</evidence>
<keyword evidence="2" id="KW-1185">Reference proteome</keyword>
<dbReference type="Proteomes" id="UP000798662">
    <property type="component" value="Chromosome 1"/>
</dbReference>
<name>A0ACC3BT29_PYRYE</name>
<organism evidence="1 2">
    <name type="scientific">Pyropia yezoensis</name>
    <name type="common">Susabi-nori</name>
    <name type="synonym">Porphyra yezoensis</name>
    <dbReference type="NCBI Taxonomy" id="2788"/>
    <lineage>
        <taxon>Eukaryota</taxon>
        <taxon>Rhodophyta</taxon>
        <taxon>Bangiophyceae</taxon>
        <taxon>Bangiales</taxon>
        <taxon>Bangiaceae</taxon>
        <taxon>Pyropia</taxon>
    </lineage>
</organism>
<proteinExistence type="predicted"/>
<dbReference type="EMBL" id="CM020618">
    <property type="protein sequence ID" value="KAK1861181.1"/>
    <property type="molecule type" value="Genomic_DNA"/>
</dbReference>
<evidence type="ECO:0000313" key="2">
    <source>
        <dbReference type="Proteomes" id="UP000798662"/>
    </source>
</evidence>
<accession>A0ACC3BT29</accession>
<protein>
    <submittedName>
        <fullName evidence="1">Uncharacterized protein</fullName>
    </submittedName>
</protein>
<sequence>MMAPPSAAPARRVTDLVSALEATEADAAASATAVATAAAATRAAADVARTAREEAAAAHAAAAEAAAAAKAAAAADKAAAAAAVAPRSVAFGLVPAPELVAAAAKASAAVVLVGNWQGWDLSRGVALAPPGAVPSGGGGGGRWTTEVALPPGLYQYKYVVGGSWVVDREQPTVMDGYHENNTAEVL</sequence>
<gene>
    <name evidence="1" type="ORF">I4F81_003765</name>
</gene>
<comment type="caution">
    <text evidence="1">The sequence shown here is derived from an EMBL/GenBank/DDBJ whole genome shotgun (WGS) entry which is preliminary data.</text>
</comment>